<dbReference type="GO" id="GO:0004527">
    <property type="term" value="F:exonuclease activity"/>
    <property type="evidence" value="ECO:0007669"/>
    <property type="project" value="UniProtKB-KW"/>
</dbReference>
<dbReference type="GO" id="GO:0003697">
    <property type="term" value="F:single-stranded DNA binding"/>
    <property type="evidence" value="ECO:0007669"/>
    <property type="project" value="TreeGrafter"/>
</dbReference>
<evidence type="ECO:0000256" key="12">
    <source>
        <dbReference type="SAM" id="MobiDB-lite"/>
    </source>
</evidence>
<evidence type="ECO:0000256" key="3">
    <source>
        <dbReference type="ARBA" id="ARBA00022722"/>
    </source>
</evidence>
<dbReference type="CDD" id="cd09194">
    <property type="entry name" value="PLDc_yTdp1_1"/>
    <property type="match status" value="1"/>
</dbReference>
<keyword evidence="4" id="KW-0227">DNA damage</keyword>
<evidence type="ECO:0000256" key="7">
    <source>
        <dbReference type="ARBA" id="ARBA00023204"/>
    </source>
</evidence>
<feature type="active site" description="Nucleophile" evidence="9">
    <location>
        <position position="182"/>
    </location>
</feature>
<keyword evidence="5" id="KW-0378">Hydrolase</keyword>
<dbReference type="GO" id="GO:0006281">
    <property type="term" value="P:DNA repair"/>
    <property type="evidence" value="ECO:0007669"/>
    <property type="project" value="UniProtKB-KW"/>
</dbReference>
<organism evidence="13 14">
    <name type="scientific">Penicillium chermesinum</name>
    <dbReference type="NCBI Taxonomy" id="63820"/>
    <lineage>
        <taxon>Eukaryota</taxon>
        <taxon>Fungi</taxon>
        <taxon>Dikarya</taxon>
        <taxon>Ascomycota</taxon>
        <taxon>Pezizomycotina</taxon>
        <taxon>Eurotiomycetes</taxon>
        <taxon>Eurotiomycetidae</taxon>
        <taxon>Eurotiales</taxon>
        <taxon>Aspergillaceae</taxon>
        <taxon>Penicillium</taxon>
    </lineage>
</organism>
<feature type="compositionally biased region" description="Basic and acidic residues" evidence="12">
    <location>
        <begin position="1"/>
        <end position="19"/>
    </location>
</feature>
<dbReference type="OrthoDB" id="47785at2759"/>
<accession>A0A9W9P220</accession>
<evidence type="ECO:0000256" key="10">
    <source>
        <dbReference type="PIRSR" id="PIRSR610347-2"/>
    </source>
</evidence>
<evidence type="ECO:0000256" key="5">
    <source>
        <dbReference type="ARBA" id="ARBA00022801"/>
    </source>
</evidence>
<keyword evidence="8" id="KW-0539">Nucleus</keyword>
<feature type="binding site" evidence="10">
    <location>
        <position position="184"/>
    </location>
    <ligand>
        <name>substrate</name>
    </ligand>
</feature>
<dbReference type="InterPro" id="IPR010347">
    <property type="entry name" value="Tdp1"/>
</dbReference>
<feature type="binding site" evidence="10">
    <location>
        <position position="363"/>
    </location>
    <ligand>
        <name>substrate</name>
    </ligand>
</feature>
<evidence type="ECO:0000256" key="8">
    <source>
        <dbReference type="ARBA" id="ARBA00023242"/>
    </source>
</evidence>
<dbReference type="EMBL" id="JAPQKS010000004">
    <property type="protein sequence ID" value="KAJ5232692.1"/>
    <property type="molecule type" value="Genomic_DNA"/>
</dbReference>
<comment type="similarity">
    <text evidence="2">Belongs to the tyrosyl-DNA phosphodiesterase family.</text>
</comment>
<keyword evidence="14" id="KW-1185">Reference proteome</keyword>
<reference evidence="13" key="1">
    <citation type="submission" date="2022-11" db="EMBL/GenBank/DDBJ databases">
        <authorList>
            <person name="Petersen C."/>
        </authorList>
    </citation>
    <scope>NUCLEOTIDE SEQUENCE</scope>
    <source>
        <strain evidence="13">IBT 19713</strain>
    </source>
</reference>
<dbReference type="Gene3D" id="3.30.870.10">
    <property type="entry name" value="Endonuclease Chain A"/>
    <property type="match status" value="3"/>
</dbReference>
<evidence type="ECO:0000256" key="4">
    <source>
        <dbReference type="ARBA" id="ARBA00022763"/>
    </source>
</evidence>
<evidence type="ECO:0000256" key="11">
    <source>
        <dbReference type="PIRSR" id="PIRSR610347-3"/>
    </source>
</evidence>
<dbReference type="GO" id="GO:0003690">
    <property type="term" value="F:double-stranded DNA binding"/>
    <property type="evidence" value="ECO:0007669"/>
    <property type="project" value="TreeGrafter"/>
</dbReference>
<dbReference type="GO" id="GO:0005634">
    <property type="term" value="C:nucleus"/>
    <property type="evidence" value="ECO:0007669"/>
    <property type="project" value="UniProtKB-SubCell"/>
</dbReference>
<feature type="active site" description="Proton donor/acceptor" evidence="9">
    <location>
        <position position="361"/>
    </location>
</feature>
<feature type="site" description="Interaction with DNA" evidence="11">
    <location>
        <position position="388"/>
    </location>
</feature>
<protein>
    <recommendedName>
        <fullName evidence="15">Tyrosyl-DNA phosphodiesterase</fullName>
    </recommendedName>
</protein>
<evidence type="ECO:0000256" key="9">
    <source>
        <dbReference type="PIRSR" id="PIRSR610347-1"/>
    </source>
</evidence>
<feature type="region of interest" description="Disordered" evidence="12">
    <location>
        <begin position="1"/>
        <end position="79"/>
    </location>
</feature>
<evidence type="ECO:0000256" key="2">
    <source>
        <dbReference type="ARBA" id="ARBA00010205"/>
    </source>
</evidence>
<dbReference type="SUPFAM" id="SSF56024">
    <property type="entry name" value="Phospholipase D/nuclease"/>
    <property type="match status" value="2"/>
</dbReference>
<dbReference type="GO" id="GO:0017005">
    <property type="term" value="F:3'-tyrosyl-DNA phosphodiesterase activity"/>
    <property type="evidence" value="ECO:0007669"/>
    <property type="project" value="TreeGrafter"/>
</dbReference>
<evidence type="ECO:0008006" key="15">
    <source>
        <dbReference type="Google" id="ProtNLM"/>
    </source>
</evidence>
<feature type="compositionally biased region" description="Polar residues" evidence="12">
    <location>
        <begin position="47"/>
        <end position="69"/>
    </location>
</feature>
<evidence type="ECO:0000313" key="13">
    <source>
        <dbReference type="EMBL" id="KAJ5232692.1"/>
    </source>
</evidence>
<dbReference type="FunFam" id="3.30.870.10:FF:000038">
    <property type="entry name" value="Probable tyrosyl-DNA phosphodiesterase"/>
    <property type="match status" value="1"/>
</dbReference>
<dbReference type="PANTHER" id="PTHR12415">
    <property type="entry name" value="TYROSYL-DNA PHOSPHODIESTERASE 1"/>
    <property type="match status" value="1"/>
</dbReference>
<gene>
    <name evidence="13" type="ORF">N7468_005648</name>
</gene>
<name>A0A9W9P220_9EURO</name>
<evidence type="ECO:0000313" key="14">
    <source>
        <dbReference type="Proteomes" id="UP001150941"/>
    </source>
</evidence>
<sequence>MERPAKRTKVSDGSRKLDGIAHNGQSSIASLHRSISPPPRSNSRQSQAPISGNSKQPGETQAHGNSLDQEPSRPRLLPSPFKLTHIRDLHDGKGLNTDTVKLSDVLGDPMIRECWQFNYLFDVDFLMSQFDEDVRQLVKVKVIHGSWRREDSNRIRVEETCARWPNVEPIVAFMPEAFGTHHSKMMILIRHDDSAEVVIHTANMIRQDWTNMTQAVWRSPVLPLRDPNSPAPVDSGLGTGVRFKRDLLAYLKTYGVKKTGPLVKELLRYDFGAIRAALVASVPSKQKINDLNSDRATLWGWPALKDLMGRIPISHSPQNDEKSRSEEAHIVVQISSVATLVIDLLDEKPKRDAGRGRAAPHIKTYIRFADSDKLDTIDWAMVTSANLSIQAWGAGTNQSGEVRICSYEIGVVVWPGLLAEEPPTSSGADMSDSRNSIMVPCFLKDEPDAKGHCCSGVTTVVGFRMPYKLPLTPYGRSDEPWCATAMHSIPDWQGRTWTV</sequence>
<dbReference type="RefSeq" id="XP_058330684.1">
    <property type="nucleotide sequence ID" value="XM_058474944.1"/>
</dbReference>
<dbReference type="Pfam" id="PF06087">
    <property type="entry name" value="Tyr-DNA_phospho"/>
    <property type="match status" value="2"/>
</dbReference>
<evidence type="ECO:0000256" key="6">
    <source>
        <dbReference type="ARBA" id="ARBA00022839"/>
    </source>
</evidence>
<dbReference type="AlphaFoldDB" id="A0A9W9P220"/>
<dbReference type="GeneID" id="83202247"/>
<reference evidence="13" key="2">
    <citation type="journal article" date="2023" name="IMA Fungus">
        <title>Comparative genomic study of the Penicillium genus elucidates a diverse pangenome and 15 lateral gene transfer events.</title>
        <authorList>
            <person name="Petersen C."/>
            <person name="Sorensen T."/>
            <person name="Nielsen M.R."/>
            <person name="Sondergaard T.E."/>
            <person name="Sorensen J.L."/>
            <person name="Fitzpatrick D.A."/>
            <person name="Frisvad J.C."/>
            <person name="Nielsen K.L."/>
        </authorList>
    </citation>
    <scope>NUCLEOTIDE SEQUENCE</scope>
    <source>
        <strain evidence="13">IBT 19713</strain>
    </source>
</reference>
<comment type="caution">
    <text evidence="13">The sequence shown here is derived from an EMBL/GenBank/DDBJ whole genome shotgun (WGS) entry which is preliminary data.</text>
</comment>
<keyword evidence="3" id="KW-0540">Nuclease</keyword>
<dbReference type="PANTHER" id="PTHR12415:SF0">
    <property type="entry name" value="TYROSYL-DNA PHOSPHODIESTERASE 1"/>
    <property type="match status" value="1"/>
</dbReference>
<proteinExistence type="inferred from homology"/>
<dbReference type="Proteomes" id="UP001150941">
    <property type="component" value="Unassembled WGS sequence"/>
</dbReference>
<keyword evidence="7" id="KW-0234">DNA repair</keyword>
<comment type="subcellular location">
    <subcellularLocation>
        <location evidence="1">Nucleus</location>
    </subcellularLocation>
</comment>
<evidence type="ECO:0000256" key="1">
    <source>
        <dbReference type="ARBA" id="ARBA00004123"/>
    </source>
</evidence>
<keyword evidence="6" id="KW-0269">Exonuclease</keyword>